<dbReference type="RefSeq" id="WP_144593532.1">
    <property type="nucleotide sequence ID" value="NZ_VJWX01000844.1"/>
</dbReference>
<gene>
    <name evidence="1" type="ORF">FNH05_37355</name>
</gene>
<accession>A0A557ZQJ4</accession>
<reference evidence="1 2" key="2">
    <citation type="submission" date="2019-08" db="EMBL/GenBank/DDBJ databases">
        <title>Amycolatopsis acidicola sp. nov., isolated from peat swamp forest soil.</title>
        <authorList>
            <person name="Srisuk N."/>
        </authorList>
    </citation>
    <scope>NUCLEOTIDE SEQUENCE [LARGE SCALE GENOMIC DNA]</scope>
    <source>
        <strain evidence="1 2">TBRC 6029</strain>
    </source>
</reference>
<keyword evidence="2" id="KW-1185">Reference proteome</keyword>
<evidence type="ECO:0000313" key="1">
    <source>
        <dbReference type="EMBL" id="TVT14251.1"/>
    </source>
</evidence>
<organism evidence="1 2">
    <name type="scientific">Amycolatopsis rhizosphaerae</name>
    <dbReference type="NCBI Taxonomy" id="2053003"/>
    <lineage>
        <taxon>Bacteria</taxon>
        <taxon>Bacillati</taxon>
        <taxon>Actinomycetota</taxon>
        <taxon>Actinomycetes</taxon>
        <taxon>Pseudonocardiales</taxon>
        <taxon>Pseudonocardiaceae</taxon>
        <taxon>Amycolatopsis</taxon>
    </lineage>
</organism>
<dbReference type="AlphaFoldDB" id="A0A557ZQJ4"/>
<name>A0A557ZQJ4_9PSEU</name>
<reference evidence="1 2" key="1">
    <citation type="submission" date="2019-07" db="EMBL/GenBank/DDBJ databases">
        <authorList>
            <person name="Duangmal K."/>
            <person name="Teo W.F.A."/>
        </authorList>
    </citation>
    <scope>NUCLEOTIDE SEQUENCE [LARGE SCALE GENOMIC DNA]</scope>
    <source>
        <strain evidence="1 2">TBRC 6029</strain>
    </source>
</reference>
<sequence>MVNVLAAFVREATKRDPQGGCPDQPPAVDVQAALTVLTHRNPQRNDPKIDLERVLRGDQRLMCDDLCRG</sequence>
<proteinExistence type="predicted"/>
<dbReference type="OrthoDB" id="4563217at2"/>
<comment type="caution">
    <text evidence="1">The sequence shown here is derived from an EMBL/GenBank/DDBJ whole genome shotgun (WGS) entry which is preliminary data.</text>
</comment>
<evidence type="ECO:0000313" key="2">
    <source>
        <dbReference type="Proteomes" id="UP000320011"/>
    </source>
</evidence>
<dbReference type="EMBL" id="VJWX01000844">
    <property type="protein sequence ID" value="TVT14251.1"/>
    <property type="molecule type" value="Genomic_DNA"/>
</dbReference>
<protein>
    <submittedName>
        <fullName evidence="1">Uncharacterized protein</fullName>
    </submittedName>
</protein>
<dbReference type="Proteomes" id="UP000320011">
    <property type="component" value="Unassembled WGS sequence"/>
</dbReference>